<keyword evidence="2" id="KW-0378">Hydrolase</keyword>
<keyword evidence="1" id="KW-0547">Nucleotide-binding</keyword>
<dbReference type="GO" id="GO:0016787">
    <property type="term" value="F:hydrolase activity"/>
    <property type="evidence" value="ECO:0007669"/>
    <property type="project" value="UniProtKB-KW"/>
</dbReference>
<feature type="domain" description="Helicase ATP-binding" evidence="5">
    <location>
        <begin position="227"/>
        <end position="445"/>
    </location>
</feature>
<dbReference type="PANTHER" id="PTHR18934">
    <property type="entry name" value="ATP-DEPENDENT RNA HELICASE"/>
    <property type="match status" value="1"/>
</dbReference>
<dbReference type="GO" id="GO:0004386">
    <property type="term" value="F:helicase activity"/>
    <property type="evidence" value="ECO:0007669"/>
    <property type="project" value="UniProtKB-KW"/>
</dbReference>
<dbReference type="SUPFAM" id="SSF52540">
    <property type="entry name" value="P-loop containing nucleoside triphosphate hydrolases"/>
    <property type="match status" value="2"/>
</dbReference>
<feature type="non-terminal residue" evidence="6">
    <location>
        <position position="445"/>
    </location>
</feature>
<evidence type="ECO:0000313" key="6">
    <source>
        <dbReference type="EMBL" id="SVA61127.1"/>
    </source>
</evidence>
<dbReference type="AlphaFoldDB" id="A0A381XAB1"/>
<keyword evidence="3" id="KW-0347">Helicase</keyword>
<dbReference type="InterPro" id="IPR011545">
    <property type="entry name" value="DEAD/DEAH_box_helicase_dom"/>
</dbReference>
<evidence type="ECO:0000256" key="4">
    <source>
        <dbReference type="ARBA" id="ARBA00022840"/>
    </source>
</evidence>
<dbReference type="GO" id="GO:0005524">
    <property type="term" value="F:ATP binding"/>
    <property type="evidence" value="ECO:0007669"/>
    <property type="project" value="UniProtKB-KW"/>
</dbReference>
<dbReference type="EMBL" id="UINC01014309">
    <property type="protein sequence ID" value="SVA61127.1"/>
    <property type="molecule type" value="Genomic_DNA"/>
</dbReference>
<dbReference type="GO" id="GO:0003723">
    <property type="term" value="F:RNA binding"/>
    <property type="evidence" value="ECO:0007669"/>
    <property type="project" value="TreeGrafter"/>
</dbReference>
<evidence type="ECO:0000256" key="3">
    <source>
        <dbReference type="ARBA" id="ARBA00022806"/>
    </source>
</evidence>
<evidence type="ECO:0000256" key="1">
    <source>
        <dbReference type="ARBA" id="ARBA00022741"/>
    </source>
</evidence>
<accession>A0A381XAB1</accession>
<proteinExistence type="predicted"/>
<protein>
    <recommendedName>
        <fullName evidence="5">Helicase ATP-binding domain-containing protein</fullName>
    </recommendedName>
</protein>
<gene>
    <name evidence="6" type="ORF">METZ01_LOCUS113981</name>
</gene>
<evidence type="ECO:0000259" key="5">
    <source>
        <dbReference type="PROSITE" id="PS51192"/>
    </source>
</evidence>
<dbReference type="CDD" id="cd17917">
    <property type="entry name" value="DEXHc_RHA-like"/>
    <property type="match status" value="1"/>
</dbReference>
<dbReference type="InterPro" id="IPR014001">
    <property type="entry name" value="Helicase_ATP-bd"/>
</dbReference>
<evidence type="ECO:0000256" key="2">
    <source>
        <dbReference type="ARBA" id="ARBA00022801"/>
    </source>
</evidence>
<organism evidence="6">
    <name type="scientific">marine metagenome</name>
    <dbReference type="NCBI Taxonomy" id="408172"/>
    <lineage>
        <taxon>unclassified sequences</taxon>
        <taxon>metagenomes</taxon>
        <taxon>ecological metagenomes</taxon>
    </lineage>
</organism>
<dbReference type="PROSITE" id="PS51192">
    <property type="entry name" value="HELICASE_ATP_BIND_1"/>
    <property type="match status" value="1"/>
</dbReference>
<reference evidence="6" key="1">
    <citation type="submission" date="2018-05" db="EMBL/GenBank/DDBJ databases">
        <authorList>
            <person name="Lanie J.A."/>
            <person name="Ng W.-L."/>
            <person name="Kazmierczak K.M."/>
            <person name="Andrzejewski T.M."/>
            <person name="Davidsen T.M."/>
            <person name="Wayne K.J."/>
            <person name="Tettelin H."/>
            <person name="Glass J.I."/>
            <person name="Rusch D."/>
            <person name="Podicherti R."/>
            <person name="Tsui H.-C.T."/>
            <person name="Winkler M.E."/>
        </authorList>
    </citation>
    <scope>NUCLEOTIDE SEQUENCE</scope>
</reference>
<sequence>MIQYIKKRKFKNNNRFKYIYYKIDGKTKKRISSEEYYKNKNKNKKYKYIGGNKYKGVSILKTEDNAPIHGSIKQITRVDKNLIEFLGKHDLDHLFKRDKDIIIHGVPYVSYKMSPNDLKKMEEKMEELQKDDKYDGPHIFRNRVTYSERNIHKDMYIWDIEGEENPDIDETQEEFDILSKKSIDGKGFNPLTNKRYSDKYLLKDKDGKMRMEYYLDLPLYIDRNHVRAVIENNQVTLIQSGTGSGKSVIVPKIALQIINYGHGYTADIEQRKSAREQRKSAIEQRKSNIEQHGENIEQHKSYIEQHKSYIEHELKKNHKVIMTLPKQILTSVGAESSAKELDVTLGEEIGYKHKGSKIGDKPSFDQNKTILLYATDGTLESELKKYPTLRKEDGINLYDIIIIDEVHERNERIDMIIHMMKYALKHNPSLKLILMSATVNAKPFK</sequence>
<dbReference type="PANTHER" id="PTHR18934:SF99">
    <property type="entry name" value="ATP-DEPENDENT RNA HELICASE DHX37-RELATED"/>
    <property type="match status" value="1"/>
</dbReference>
<dbReference type="Gene3D" id="3.40.50.300">
    <property type="entry name" value="P-loop containing nucleotide triphosphate hydrolases"/>
    <property type="match status" value="1"/>
</dbReference>
<keyword evidence="4" id="KW-0067">ATP-binding</keyword>
<name>A0A381XAB1_9ZZZZ</name>
<dbReference type="Pfam" id="PF00270">
    <property type="entry name" value="DEAD"/>
    <property type="match status" value="1"/>
</dbReference>
<dbReference type="InterPro" id="IPR027417">
    <property type="entry name" value="P-loop_NTPase"/>
</dbReference>